<feature type="domain" description="Carrier" evidence="3">
    <location>
        <begin position="26"/>
        <end position="73"/>
    </location>
</feature>
<evidence type="ECO:0000256" key="1">
    <source>
        <dbReference type="ARBA" id="ARBA00022450"/>
    </source>
</evidence>
<evidence type="ECO:0000259" key="3">
    <source>
        <dbReference type="Pfam" id="PF00550"/>
    </source>
</evidence>
<dbReference type="Pfam" id="PF00550">
    <property type="entry name" value="PP-binding"/>
    <property type="match status" value="1"/>
</dbReference>
<evidence type="ECO:0000256" key="2">
    <source>
        <dbReference type="ARBA" id="ARBA00022553"/>
    </source>
</evidence>
<sequence>MIRKDDMTGGEIDSVIRRHVRRNFEDSSLLAEVGLDSLSVLRIAGELVPDPDQEIDPTGLATARTVADLRQWLRGLLTPAEGVR</sequence>
<keyword evidence="2" id="KW-0597">Phosphoprotein</keyword>
<dbReference type="RefSeq" id="WP_381604320.1">
    <property type="nucleotide sequence ID" value="NZ_JBHTEB010000001.1"/>
</dbReference>
<gene>
    <name evidence="4" type="ORF">ACFQZ6_00490</name>
</gene>
<comment type="caution">
    <text evidence="4">The sequence shown here is derived from an EMBL/GenBank/DDBJ whole genome shotgun (WGS) entry which is preliminary data.</text>
</comment>
<keyword evidence="1" id="KW-0596">Phosphopantetheine</keyword>
<dbReference type="EMBL" id="JBHTEB010000001">
    <property type="protein sequence ID" value="MFD0312736.1"/>
    <property type="molecule type" value="Genomic_DNA"/>
</dbReference>
<evidence type="ECO:0000313" key="4">
    <source>
        <dbReference type="EMBL" id="MFD0312736.1"/>
    </source>
</evidence>
<organism evidence="4 5">
    <name type="scientific">Streptomyces flavalbus</name>
    <dbReference type="NCBI Taxonomy" id="2665155"/>
    <lineage>
        <taxon>Bacteria</taxon>
        <taxon>Bacillati</taxon>
        <taxon>Actinomycetota</taxon>
        <taxon>Actinomycetes</taxon>
        <taxon>Kitasatosporales</taxon>
        <taxon>Streptomycetaceae</taxon>
        <taxon>Streptomyces</taxon>
    </lineage>
</organism>
<evidence type="ECO:0000313" key="5">
    <source>
        <dbReference type="Proteomes" id="UP001597023"/>
    </source>
</evidence>
<keyword evidence="5" id="KW-1185">Reference proteome</keyword>
<name>A0ABW2W0Z7_9ACTN</name>
<dbReference type="InterPro" id="IPR006162">
    <property type="entry name" value="Ppantetheine_attach_site"/>
</dbReference>
<proteinExistence type="predicted"/>
<protein>
    <submittedName>
        <fullName evidence="4">Phosphopantetheine-binding protein</fullName>
    </submittedName>
</protein>
<dbReference type="Proteomes" id="UP001597023">
    <property type="component" value="Unassembled WGS sequence"/>
</dbReference>
<reference evidence="5" key="1">
    <citation type="journal article" date="2019" name="Int. J. Syst. Evol. Microbiol.">
        <title>The Global Catalogue of Microorganisms (GCM) 10K type strain sequencing project: providing services to taxonomists for standard genome sequencing and annotation.</title>
        <authorList>
            <consortium name="The Broad Institute Genomics Platform"/>
            <consortium name="The Broad Institute Genome Sequencing Center for Infectious Disease"/>
            <person name="Wu L."/>
            <person name="Ma J."/>
        </authorList>
    </citation>
    <scope>NUCLEOTIDE SEQUENCE [LARGE SCALE GENOMIC DNA]</scope>
    <source>
        <strain evidence="5">CGMCC 4.7400</strain>
    </source>
</reference>
<dbReference type="SUPFAM" id="SSF47336">
    <property type="entry name" value="ACP-like"/>
    <property type="match status" value="1"/>
</dbReference>
<dbReference type="PROSITE" id="PS00012">
    <property type="entry name" value="PHOSPHOPANTETHEINE"/>
    <property type="match status" value="1"/>
</dbReference>
<dbReference type="InterPro" id="IPR009081">
    <property type="entry name" value="PP-bd_ACP"/>
</dbReference>
<accession>A0ABW2W0Z7</accession>
<dbReference type="InterPro" id="IPR036736">
    <property type="entry name" value="ACP-like_sf"/>
</dbReference>
<dbReference type="Gene3D" id="1.10.1200.10">
    <property type="entry name" value="ACP-like"/>
    <property type="match status" value="1"/>
</dbReference>